<keyword evidence="2" id="KW-0808">Transferase</keyword>
<dbReference type="Pfam" id="PF13530">
    <property type="entry name" value="SCP2_2"/>
    <property type="match status" value="1"/>
</dbReference>
<dbReference type="PROSITE" id="PS51186">
    <property type="entry name" value="GNAT"/>
    <property type="match status" value="1"/>
</dbReference>
<dbReference type="Gene3D" id="3.40.630.30">
    <property type="match status" value="2"/>
</dbReference>
<dbReference type="InterPro" id="IPR016181">
    <property type="entry name" value="Acyl_CoA_acyltransferase"/>
</dbReference>
<protein>
    <submittedName>
        <fullName evidence="2">GNAT family N-acetyltransferase</fullName>
    </submittedName>
</protein>
<keyword evidence="3" id="KW-1185">Reference proteome</keyword>
<dbReference type="PANTHER" id="PTHR37817:SF1">
    <property type="entry name" value="N-ACETYLTRANSFERASE EIS"/>
    <property type="match status" value="1"/>
</dbReference>
<dbReference type="Pfam" id="PF17668">
    <property type="entry name" value="Acetyltransf_17"/>
    <property type="match status" value="1"/>
</dbReference>
<comment type="caution">
    <text evidence="2">The sequence shown here is derived from an EMBL/GenBank/DDBJ whole genome shotgun (WGS) entry which is preliminary data.</text>
</comment>
<dbReference type="Proteomes" id="UP000284416">
    <property type="component" value="Unassembled WGS sequence"/>
</dbReference>
<dbReference type="SUPFAM" id="SSF55729">
    <property type="entry name" value="Acyl-CoA N-acyltransferases (Nat)"/>
    <property type="match status" value="1"/>
</dbReference>
<reference evidence="2 3" key="1">
    <citation type="journal article" date="2017" name="Int. J. Syst. Evol. Microbiol.">
        <title>Bacillus notoginsengisoli sp. nov., a novel bacterium isolated from the rhizosphere of Panax notoginseng.</title>
        <authorList>
            <person name="Zhang M.Y."/>
            <person name="Cheng J."/>
            <person name="Cai Y."/>
            <person name="Zhang T.Y."/>
            <person name="Wu Y.Y."/>
            <person name="Manikprabhu D."/>
            <person name="Li W.J."/>
            <person name="Zhang Y.X."/>
        </authorList>
    </citation>
    <scope>NUCLEOTIDE SEQUENCE [LARGE SCALE GENOMIC DNA]</scope>
    <source>
        <strain evidence="2 3">JCM 30743</strain>
    </source>
</reference>
<proteinExistence type="predicted"/>
<dbReference type="InterPro" id="IPR041380">
    <property type="entry name" value="Acetyltransf_17"/>
</dbReference>
<organism evidence="2 3">
    <name type="scientific">Neobacillus notoginsengisoli</name>
    <dbReference type="NCBI Taxonomy" id="1578198"/>
    <lineage>
        <taxon>Bacteria</taxon>
        <taxon>Bacillati</taxon>
        <taxon>Bacillota</taxon>
        <taxon>Bacilli</taxon>
        <taxon>Bacillales</taxon>
        <taxon>Bacillaceae</taxon>
        <taxon>Neobacillus</taxon>
    </lineage>
</organism>
<dbReference type="InterPro" id="IPR025559">
    <property type="entry name" value="Eis_dom"/>
</dbReference>
<dbReference type="PANTHER" id="PTHR37817">
    <property type="entry name" value="N-ACETYLTRANSFERASE EIS"/>
    <property type="match status" value="1"/>
</dbReference>
<dbReference type="GO" id="GO:0030649">
    <property type="term" value="P:aminoglycoside antibiotic catabolic process"/>
    <property type="evidence" value="ECO:0007669"/>
    <property type="project" value="TreeGrafter"/>
</dbReference>
<dbReference type="InterPro" id="IPR000182">
    <property type="entry name" value="GNAT_dom"/>
</dbReference>
<dbReference type="InterPro" id="IPR036527">
    <property type="entry name" value="SCP2_sterol-bd_dom_sf"/>
</dbReference>
<evidence type="ECO:0000313" key="3">
    <source>
        <dbReference type="Proteomes" id="UP000284416"/>
    </source>
</evidence>
<dbReference type="EMBL" id="QWEG01000013">
    <property type="protein sequence ID" value="RHW35679.1"/>
    <property type="molecule type" value="Genomic_DNA"/>
</dbReference>
<gene>
    <name evidence="2" type="ORF">D1B31_18725</name>
</gene>
<feature type="domain" description="N-acetyltransferase" evidence="1">
    <location>
        <begin position="4"/>
        <end position="159"/>
    </location>
</feature>
<dbReference type="InterPro" id="IPR051554">
    <property type="entry name" value="Acetyltransferase_Eis"/>
</dbReference>
<evidence type="ECO:0000259" key="1">
    <source>
        <dbReference type="PROSITE" id="PS51186"/>
    </source>
</evidence>
<dbReference type="SUPFAM" id="SSF55718">
    <property type="entry name" value="SCP-like"/>
    <property type="match status" value="1"/>
</dbReference>
<dbReference type="OrthoDB" id="2379505at2"/>
<dbReference type="RefSeq" id="WP_118923275.1">
    <property type="nucleotide sequence ID" value="NZ_QWEG01000013.1"/>
</dbReference>
<evidence type="ECO:0000313" key="2">
    <source>
        <dbReference type="EMBL" id="RHW35679.1"/>
    </source>
</evidence>
<dbReference type="GO" id="GO:0034069">
    <property type="term" value="F:aminoglycoside N-acetyltransferase activity"/>
    <property type="evidence" value="ECO:0007669"/>
    <property type="project" value="TreeGrafter"/>
</dbReference>
<dbReference type="Gene3D" id="3.30.1050.10">
    <property type="entry name" value="SCP2 sterol-binding domain"/>
    <property type="match status" value="1"/>
</dbReference>
<sequence>MQQSEIRKLTEADFPGFAHIAIQAFPANKENTLEYKEKLAGNLLRTQQKSGNIEFYGLFREGKLLGGMRLHSFELNLFGKIVPAGGVGLVAVDLLHKKEKVAKELIEFFIRHFKEKGMSVTLLYPFSPGFYKKMGYGYGTKMNQYQIKPGSFPGADSKEGLTMLTETDGNAIRECYNRFAKKTHGMILKTAYDIEKIFENPENRVAGFFSGSELKGYIVFGFEQVDKKNFLRNHLVVRELIYETPKALSGLAVFLNTQADQIERVIFNTQDDALEYMLGDPANSSNHLIPSVFHETNTSGVGLMYRVSLPENISTHFSGRHFNHVSTCFTMRIHDSFLLEEPSFVCLKLEDGMLGEGKEEEAEFEIELDGSDMSSLLMGAVNARKLYQFGRMKVSDPSYLGLIEKAFQTDPKPVCMTPF</sequence>
<dbReference type="AlphaFoldDB" id="A0A417YPS2"/>
<dbReference type="Pfam" id="PF13527">
    <property type="entry name" value="Acetyltransf_9"/>
    <property type="match status" value="1"/>
</dbReference>
<name>A0A417YPS2_9BACI</name>
<accession>A0A417YPS2</accession>